<protein>
    <submittedName>
        <fullName evidence="2">Uncharacterized protein</fullName>
    </submittedName>
</protein>
<evidence type="ECO:0000313" key="2">
    <source>
        <dbReference type="EMBL" id="GGL21946.1"/>
    </source>
</evidence>
<sequence>MSSSVYWRRLRRRWRGPINPGSSLLRSVAALLRYVAPEPGRAPPLRWTNRRREKDEKNIRIRTFTLMQPACVEEADNGPLRDLVRMRTRSSNADATRMRRVLRDTSKG</sequence>
<feature type="region of interest" description="Disordered" evidence="1">
    <location>
        <begin position="88"/>
        <end position="108"/>
    </location>
</feature>
<proteinExistence type="predicted"/>
<keyword evidence="3" id="KW-1185">Reference proteome</keyword>
<evidence type="ECO:0000313" key="3">
    <source>
        <dbReference type="Proteomes" id="UP000638263"/>
    </source>
</evidence>
<name>A0A917RRA1_9NOCA</name>
<comment type="caution">
    <text evidence="2">The sequence shown here is derived from an EMBL/GenBank/DDBJ whole genome shotgun (WGS) entry which is preliminary data.</text>
</comment>
<dbReference type="Proteomes" id="UP000638263">
    <property type="component" value="Unassembled WGS sequence"/>
</dbReference>
<reference evidence="2" key="1">
    <citation type="journal article" date="2014" name="Int. J. Syst. Evol. Microbiol.">
        <title>Complete genome sequence of Corynebacterium casei LMG S-19264T (=DSM 44701T), isolated from a smear-ripened cheese.</title>
        <authorList>
            <consortium name="US DOE Joint Genome Institute (JGI-PGF)"/>
            <person name="Walter F."/>
            <person name="Albersmeier A."/>
            <person name="Kalinowski J."/>
            <person name="Ruckert C."/>
        </authorList>
    </citation>
    <scope>NUCLEOTIDE SEQUENCE</scope>
    <source>
        <strain evidence="2">CGMCC 4.3508</strain>
    </source>
</reference>
<gene>
    <name evidence="2" type="ORF">GCM10011588_41080</name>
</gene>
<reference evidence="2" key="2">
    <citation type="submission" date="2020-09" db="EMBL/GenBank/DDBJ databases">
        <authorList>
            <person name="Sun Q."/>
            <person name="Zhou Y."/>
        </authorList>
    </citation>
    <scope>NUCLEOTIDE SEQUENCE</scope>
    <source>
        <strain evidence="2">CGMCC 4.3508</strain>
    </source>
</reference>
<dbReference type="EMBL" id="BMMH01000008">
    <property type="protein sequence ID" value="GGL21946.1"/>
    <property type="molecule type" value="Genomic_DNA"/>
</dbReference>
<organism evidence="2 3">
    <name type="scientific">Nocardia jinanensis</name>
    <dbReference type="NCBI Taxonomy" id="382504"/>
    <lineage>
        <taxon>Bacteria</taxon>
        <taxon>Bacillati</taxon>
        <taxon>Actinomycetota</taxon>
        <taxon>Actinomycetes</taxon>
        <taxon>Mycobacteriales</taxon>
        <taxon>Nocardiaceae</taxon>
        <taxon>Nocardia</taxon>
    </lineage>
</organism>
<evidence type="ECO:0000256" key="1">
    <source>
        <dbReference type="SAM" id="MobiDB-lite"/>
    </source>
</evidence>
<dbReference type="AlphaFoldDB" id="A0A917RRA1"/>
<accession>A0A917RRA1</accession>